<dbReference type="Proteomes" id="UP000539175">
    <property type="component" value="Unassembled WGS sequence"/>
</dbReference>
<sequence length="177" mass="18813">MDLSRERFAARLERGEERADGGGEGDMQIGVETSKAVDQRRVFVVDQDEITRAALQFMLHDEIETHELPTPEAAYEKGTGWLKPDVVLLGVSFLAERGTDLVPAILTAFPGVRILVVCSRAEEALAIQAMKAGAHGALVKPLTLEGVRRKVDTVLGRGGGAALIQLGGAVTGPGRSA</sequence>
<dbReference type="Gene3D" id="3.40.50.2300">
    <property type="match status" value="1"/>
</dbReference>
<keyword evidence="4" id="KW-1185">Reference proteome</keyword>
<evidence type="ECO:0000313" key="4">
    <source>
        <dbReference type="Proteomes" id="UP000539175"/>
    </source>
</evidence>
<protein>
    <submittedName>
        <fullName evidence="3">DNA-binding NtrC family response regulator</fullName>
    </submittedName>
</protein>
<keyword evidence="3" id="KW-0238">DNA-binding</keyword>
<dbReference type="GO" id="GO:0000160">
    <property type="term" value="P:phosphorelay signal transduction system"/>
    <property type="evidence" value="ECO:0007669"/>
    <property type="project" value="InterPro"/>
</dbReference>
<dbReference type="InterPro" id="IPR011006">
    <property type="entry name" value="CheY-like_superfamily"/>
</dbReference>
<dbReference type="SMART" id="SM00448">
    <property type="entry name" value="REC"/>
    <property type="match status" value="1"/>
</dbReference>
<evidence type="ECO:0000313" key="3">
    <source>
        <dbReference type="EMBL" id="MBB6254501.1"/>
    </source>
</evidence>
<dbReference type="PROSITE" id="PS50110">
    <property type="entry name" value="RESPONSE_REGULATORY"/>
    <property type="match status" value="1"/>
</dbReference>
<reference evidence="3 4" key="1">
    <citation type="submission" date="2020-08" db="EMBL/GenBank/DDBJ databases">
        <title>Genomic Encyclopedia of Type Strains, Phase IV (KMG-IV): sequencing the most valuable type-strain genomes for metagenomic binning, comparative biology and taxonomic classification.</title>
        <authorList>
            <person name="Goeker M."/>
        </authorList>
    </citation>
    <scope>NUCLEOTIDE SEQUENCE [LARGE SCALE GENOMIC DNA]</scope>
    <source>
        <strain evidence="3 4">DSM 22198</strain>
    </source>
</reference>
<dbReference type="Pfam" id="PF00072">
    <property type="entry name" value="Response_reg"/>
    <property type="match status" value="1"/>
</dbReference>
<dbReference type="GO" id="GO:0003677">
    <property type="term" value="F:DNA binding"/>
    <property type="evidence" value="ECO:0007669"/>
    <property type="project" value="UniProtKB-KW"/>
</dbReference>
<dbReference type="InterPro" id="IPR001789">
    <property type="entry name" value="Sig_transdc_resp-reg_receiver"/>
</dbReference>
<name>A0A7X0B3W4_9PROT</name>
<organism evidence="3 4">
    <name type="scientific">Nitrospirillum iridis</name>
    <dbReference type="NCBI Taxonomy" id="765888"/>
    <lineage>
        <taxon>Bacteria</taxon>
        <taxon>Pseudomonadati</taxon>
        <taxon>Pseudomonadota</taxon>
        <taxon>Alphaproteobacteria</taxon>
        <taxon>Rhodospirillales</taxon>
        <taxon>Azospirillaceae</taxon>
        <taxon>Nitrospirillum</taxon>
    </lineage>
</organism>
<dbReference type="CDD" id="cd00156">
    <property type="entry name" value="REC"/>
    <property type="match status" value="1"/>
</dbReference>
<accession>A0A7X0B3W4</accession>
<proteinExistence type="predicted"/>
<feature type="domain" description="Response regulatory" evidence="2">
    <location>
        <begin position="41"/>
        <end position="155"/>
    </location>
</feature>
<evidence type="ECO:0000259" key="2">
    <source>
        <dbReference type="PROSITE" id="PS50110"/>
    </source>
</evidence>
<comment type="caution">
    <text evidence="1">Lacks conserved residue(s) required for the propagation of feature annotation.</text>
</comment>
<evidence type="ECO:0000256" key="1">
    <source>
        <dbReference type="PROSITE-ProRule" id="PRU00169"/>
    </source>
</evidence>
<gene>
    <name evidence="3" type="ORF">FHS74_005090</name>
</gene>
<comment type="caution">
    <text evidence="3">The sequence shown here is derived from an EMBL/GenBank/DDBJ whole genome shotgun (WGS) entry which is preliminary data.</text>
</comment>
<dbReference type="SUPFAM" id="SSF52172">
    <property type="entry name" value="CheY-like"/>
    <property type="match status" value="1"/>
</dbReference>
<dbReference type="RefSeq" id="WP_343067033.1">
    <property type="nucleotide sequence ID" value="NZ_JACIIZ010000017.1"/>
</dbReference>
<dbReference type="AlphaFoldDB" id="A0A7X0B3W4"/>
<dbReference type="EMBL" id="JACIIZ010000017">
    <property type="protein sequence ID" value="MBB6254501.1"/>
    <property type="molecule type" value="Genomic_DNA"/>
</dbReference>